<evidence type="ECO:0000259" key="1">
    <source>
        <dbReference type="PROSITE" id="PS50076"/>
    </source>
</evidence>
<dbReference type="SUPFAM" id="SSF46565">
    <property type="entry name" value="Chaperone J-domain"/>
    <property type="match status" value="1"/>
</dbReference>
<dbReference type="GO" id="GO:0051082">
    <property type="term" value="F:unfolded protein binding"/>
    <property type="evidence" value="ECO:0007669"/>
    <property type="project" value="TreeGrafter"/>
</dbReference>
<evidence type="ECO:0000313" key="2">
    <source>
        <dbReference type="EMBL" id="CAB3238777.1"/>
    </source>
</evidence>
<dbReference type="PANTHER" id="PTHR43948">
    <property type="entry name" value="DNAJ HOMOLOG SUBFAMILY B"/>
    <property type="match status" value="1"/>
</dbReference>
<dbReference type="AlphaFoldDB" id="A0A6F9DAG8"/>
<name>A0A6F9DAG8_9ASCI</name>
<dbReference type="PANTHER" id="PTHR43948:SF10">
    <property type="entry name" value="MRJ, ISOFORM E"/>
    <property type="match status" value="1"/>
</dbReference>
<accession>A0A6F9DAG8</accession>
<dbReference type="CDD" id="cd06257">
    <property type="entry name" value="DnaJ"/>
    <property type="match status" value="1"/>
</dbReference>
<dbReference type="GO" id="GO:0051087">
    <property type="term" value="F:protein-folding chaperone binding"/>
    <property type="evidence" value="ECO:0007669"/>
    <property type="project" value="TreeGrafter"/>
</dbReference>
<dbReference type="EMBL" id="LR784582">
    <property type="protein sequence ID" value="CAB3238777.1"/>
    <property type="molecule type" value="mRNA"/>
</dbReference>
<feature type="domain" description="J" evidence="1">
    <location>
        <begin position="7"/>
        <end position="73"/>
    </location>
</feature>
<organism evidence="2">
    <name type="scientific">Phallusia mammillata</name>
    <dbReference type="NCBI Taxonomy" id="59560"/>
    <lineage>
        <taxon>Eukaryota</taxon>
        <taxon>Metazoa</taxon>
        <taxon>Chordata</taxon>
        <taxon>Tunicata</taxon>
        <taxon>Ascidiacea</taxon>
        <taxon>Phlebobranchia</taxon>
        <taxon>Ascidiidae</taxon>
        <taxon>Phallusia</taxon>
    </lineage>
</organism>
<reference evidence="2" key="1">
    <citation type="submission" date="2020-04" db="EMBL/GenBank/DDBJ databases">
        <authorList>
            <person name="Neveu A P."/>
        </authorList>
    </citation>
    <scope>NUCLEOTIDE SEQUENCE</scope>
    <source>
        <tissue evidence="2">Whole embryo</tissue>
    </source>
</reference>
<protein>
    <submittedName>
        <fullName evidence="2">DnaJ homolog subfamily B member 6-like</fullName>
    </submittedName>
</protein>
<dbReference type="SMART" id="SM00271">
    <property type="entry name" value="DnaJ"/>
    <property type="match status" value="1"/>
</dbReference>
<sequence length="243" mass="29429">MLPKTSDPYRVLGVSRNASKEEIKQAYKTLAKQWHPDKNPKQKSFSESKFKEIAKAYEILSNDTSKANYDYKEEREEVNRKMYEQQQRNERVKKMAKEQEEYVKKQDAKRRKAQQMRGNHEMKMPFEFEEPEKAFQDFFGDRETWRKLVPDLYGFENKMFEDFMKVKIDLPSHAVNAGVTRDLIKMQHDVYKLRKRQTRLEEKIHDFKMHTGRNYHQNKRFMDSKAMDAEFDHFFNQKPFTVS</sequence>
<dbReference type="InterPro" id="IPR001623">
    <property type="entry name" value="DnaJ_domain"/>
</dbReference>
<proteinExistence type="evidence at transcript level"/>
<dbReference type="Gene3D" id="1.10.287.110">
    <property type="entry name" value="DnaJ domain"/>
    <property type="match status" value="1"/>
</dbReference>
<dbReference type="PROSITE" id="PS00636">
    <property type="entry name" value="DNAJ_1"/>
    <property type="match status" value="1"/>
</dbReference>
<gene>
    <name evidence="2" type="primary">Dnajb6-002</name>
</gene>
<dbReference type="PRINTS" id="PR00625">
    <property type="entry name" value="JDOMAIN"/>
</dbReference>
<dbReference type="PROSITE" id="PS50076">
    <property type="entry name" value="DNAJ_2"/>
    <property type="match status" value="1"/>
</dbReference>
<dbReference type="Pfam" id="PF00226">
    <property type="entry name" value="DnaJ"/>
    <property type="match status" value="1"/>
</dbReference>
<dbReference type="GO" id="GO:0005737">
    <property type="term" value="C:cytoplasm"/>
    <property type="evidence" value="ECO:0007669"/>
    <property type="project" value="TreeGrafter"/>
</dbReference>
<dbReference type="InterPro" id="IPR036869">
    <property type="entry name" value="J_dom_sf"/>
</dbReference>
<dbReference type="GO" id="GO:0005634">
    <property type="term" value="C:nucleus"/>
    <property type="evidence" value="ECO:0007669"/>
    <property type="project" value="TreeGrafter"/>
</dbReference>
<dbReference type="GO" id="GO:0044183">
    <property type="term" value="F:protein folding chaperone"/>
    <property type="evidence" value="ECO:0007669"/>
    <property type="project" value="TreeGrafter"/>
</dbReference>
<dbReference type="InterPro" id="IPR018253">
    <property type="entry name" value="DnaJ_domain_CS"/>
</dbReference>